<sequence length="59" mass="6629">MTISVRAAVTIIFVIDSDCAYADCLRQHETFVMDCYWAALSPTVCYVGSHRVPRSMQKA</sequence>
<accession>A0A1N7RY13</accession>
<dbReference type="EMBL" id="CYGX02000024">
    <property type="protein sequence ID" value="SIT40026.1"/>
    <property type="molecule type" value="Genomic_DNA"/>
</dbReference>
<protein>
    <submittedName>
        <fullName evidence="1">Uncharacterized protein</fullName>
    </submittedName>
</protein>
<proteinExistence type="predicted"/>
<evidence type="ECO:0000313" key="2">
    <source>
        <dbReference type="Proteomes" id="UP000187012"/>
    </source>
</evidence>
<dbReference type="Proteomes" id="UP000187012">
    <property type="component" value="Unassembled WGS sequence"/>
</dbReference>
<gene>
    <name evidence="1" type="ORF">BN2475_240030</name>
</gene>
<organism evidence="1 2">
    <name type="scientific">Paraburkholderia ribeironis</name>
    <dbReference type="NCBI Taxonomy" id="1247936"/>
    <lineage>
        <taxon>Bacteria</taxon>
        <taxon>Pseudomonadati</taxon>
        <taxon>Pseudomonadota</taxon>
        <taxon>Betaproteobacteria</taxon>
        <taxon>Burkholderiales</taxon>
        <taxon>Burkholderiaceae</taxon>
        <taxon>Paraburkholderia</taxon>
    </lineage>
</organism>
<evidence type="ECO:0000313" key="1">
    <source>
        <dbReference type="EMBL" id="SIT40026.1"/>
    </source>
</evidence>
<keyword evidence="2" id="KW-1185">Reference proteome</keyword>
<name>A0A1N7RY13_9BURK</name>
<dbReference type="STRING" id="1247936.BN2475_240030"/>
<dbReference type="AlphaFoldDB" id="A0A1N7RY13"/>
<reference evidence="1 2" key="1">
    <citation type="submission" date="2016-12" db="EMBL/GenBank/DDBJ databases">
        <authorList>
            <person name="Song W.-J."/>
            <person name="Kurnit D.M."/>
        </authorList>
    </citation>
    <scope>NUCLEOTIDE SEQUENCE [LARGE SCALE GENOMIC DNA]</scope>
    <source>
        <strain evidence="1 2">STM7296</strain>
    </source>
</reference>